<evidence type="ECO:0000259" key="1">
    <source>
        <dbReference type="PROSITE" id="PS51186"/>
    </source>
</evidence>
<dbReference type="EMBL" id="JADBEM010000001">
    <property type="protein sequence ID" value="MBE1606427.1"/>
    <property type="molecule type" value="Genomic_DNA"/>
</dbReference>
<sequence length="96" mass="10891">MYVHRLIVRRGWAGLGTRILNWAAAKAGQQGNDWIHVDVWTSNKPLHDCYLRDGFEHVCTLHSNYPSCALFQRWTKVASVPETSTLSERAAQALPD</sequence>
<feature type="domain" description="N-acetyltransferase" evidence="1">
    <location>
        <begin position="1"/>
        <end position="77"/>
    </location>
</feature>
<dbReference type="GO" id="GO:0016747">
    <property type="term" value="F:acyltransferase activity, transferring groups other than amino-acyl groups"/>
    <property type="evidence" value="ECO:0007669"/>
    <property type="project" value="InterPro"/>
</dbReference>
<dbReference type="InterPro" id="IPR000182">
    <property type="entry name" value="GNAT_dom"/>
</dbReference>
<name>A0A927MU98_9ACTN</name>
<organism evidence="2 3">
    <name type="scientific">Actinopolymorpha pittospori</name>
    <dbReference type="NCBI Taxonomy" id="648752"/>
    <lineage>
        <taxon>Bacteria</taxon>
        <taxon>Bacillati</taxon>
        <taxon>Actinomycetota</taxon>
        <taxon>Actinomycetes</taxon>
        <taxon>Propionibacteriales</taxon>
        <taxon>Actinopolymorphaceae</taxon>
        <taxon>Actinopolymorpha</taxon>
    </lineage>
</organism>
<proteinExistence type="predicted"/>
<dbReference type="Gene3D" id="3.40.630.30">
    <property type="match status" value="1"/>
</dbReference>
<dbReference type="AlphaFoldDB" id="A0A927MU98"/>
<keyword evidence="3" id="KW-1185">Reference proteome</keyword>
<dbReference type="SUPFAM" id="SSF55729">
    <property type="entry name" value="Acyl-CoA N-acyltransferases (Nat)"/>
    <property type="match status" value="1"/>
</dbReference>
<dbReference type="PROSITE" id="PS51186">
    <property type="entry name" value="GNAT"/>
    <property type="match status" value="1"/>
</dbReference>
<gene>
    <name evidence="2" type="ORF">HEB94_003275</name>
</gene>
<reference evidence="2" key="1">
    <citation type="submission" date="2020-10" db="EMBL/GenBank/DDBJ databases">
        <title>Sequencing the genomes of 1000 actinobacteria strains.</title>
        <authorList>
            <person name="Klenk H.-P."/>
        </authorList>
    </citation>
    <scope>NUCLEOTIDE SEQUENCE</scope>
    <source>
        <strain evidence="2">DSM 45354</strain>
    </source>
</reference>
<accession>A0A927MU98</accession>
<dbReference type="InterPro" id="IPR016181">
    <property type="entry name" value="Acyl_CoA_acyltransferase"/>
</dbReference>
<evidence type="ECO:0000313" key="2">
    <source>
        <dbReference type="EMBL" id="MBE1606427.1"/>
    </source>
</evidence>
<dbReference type="Proteomes" id="UP000638648">
    <property type="component" value="Unassembled WGS sequence"/>
</dbReference>
<comment type="caution">
    <text evidence="2">The sequence shown here is derived from an EMBL/GenBank/DDBJ whole genome shotgun (WGS) entry which is preliminary data.</text>
</comment>
<dbReference type="RefSeq" id="WP_238361536.1">
    <property type="nucleotide sequence ID" value="NZ_BAABJL010000245.1"/>
</dbReference>
<evidence type="ECO:0000313" key="3">
    <source>
        <dbReference type="Proteomes" id="UP000638648"/>
    </source>
</evidence>
<protein>
    <submittedName>
        <fullName evidence="2">GNAT superfamily N-acetyltransferase</fullName>
    </submittedName>
</protein>